<gene>
    <name evidence="2" type="ORF">BaRGS_00003838</name>
</gene>
<dbReference type="EMBL" id="JACVVK020000013">
    <property type="protein sequence ID" value="KAK7504810.1"/>
    <property type="molecule type" value="Genomic_DNA"/>
</dbReference>
<feature type="region of interest" description="Disordered" evidence="1">
    <location>
        <begin position="83"/>
        <end position="111"/>
    </location>
</feature>
<feature type="region of interest" description="Disordered" evidence="1">
    <location>
        <begin position="194"/>
        <end position="237"/>
    </location>
</feature>
<evidence type="ECO:0000313" key="2">
    <source>
        <dbReference type="EMBL" id="KAK7504810.1"/>
    </source>
</evidence>
<feature type="region of interest" description="Disordered" evidence="1">
    <location>
        <begin position="147"/>
        <end position="166"/>
    </location>
</feature>
<name>A0ABD0LZY5_9CAEN</name>
<protein>
    <submittedName>
        <fullName evidence="2">Uncharacterized protein</fullName>
    </submittedName>
</protein>
<keyword evidence="3" id="KW-1185">Reference proteome</keyword>
<sequence>MDETSRSGELPNGLPGGRPQRALSPNYEAYDRRPRQRQRQRQGDASTDEIIRFVRGYQLEREPTLMRLQRKAVLPSIGQVTESLTTDGYTGRPRPHHDRQHSDSDDEDEDSLLDNEVAAIEANHRDKFRDLGVYDEFPFPPARVTRRNQKTAASYGPPVSHRHIVRPLDNHGHVGGRAGGRAHARHARLGKTLKQLPPIAQDELPERPSAPSPSLTPPGEGEELDSAGEPVDFIDAS</sequence>
<evidence type="ECO:0000313" key="3">
    <source>
        <dbReference type="Proteomes" id="UP001519460"/>
    </source>
</evidence>
<accession>A0ABD0LZY5</accession>
<proteinExistence type="predicted"/>
<feature type="region of interest" description="Disordered" evidence="1">
    <location>
        <begin position="1"/>
        <end position="47"/>
    </location>
</feature>
<dbReference type="AlphaFoldDB" id="A0ABD0LZY5"/>
<comment type="caution">
    <text evidence="2">The sequence shown here is derived from an EMBL/GenBank/DDBJ whole genome shotgun (WGS) entry which is preliminary data.</text>
</comment>
<reference evidence="2 3" key="1">
    <citation type="journal article" date="2023" name="Sci. Data">
        <title>Genome assembly of the Korean intertidal mud-creeper Batillaria attramentaria.</title>
        <authorList>
            <person name="Patra A.K."/>
            <person name="Ho P.T."/>
            <person name="Jun S."/>
            <person name="Lee S.J."/>
            <person name="Kim Y."/>
            <person name="Won Y.J."/>
        </authorList>
    </citation>
    <scope>NUCLEOTIDE SEQUENCE [LARGE SCALE GENOMIC DNA]</scope>
    <source>
        <strain evidence="2">Wonlab-2016</strain>
    </source>
</reference>
<evidence type="ECO:0000256" key="1">
    <source>
        <dbReference type="SAM" id="MobiDB-lite"/>
    </source>
</evidence>
<organism evidence="2 3">
    <name type="scientific">Batillaria attramentaria</name>
    <dbReference type="NCBI Taxonomy" id="370345"/>
    <lineage>
        <taxon>Eukaryota</taxon>
        <taxon>Metazoa</taxon>
        <taxon>Spiralia</taxon>
        <taxon>Lophotrochozoa</taxon>
        <taxon>Mollusca</taxon>
        <taxon>Gastropoda</taxon>
        <taxon>Caenogastropoda</taxon>
        <taxon>Sorbeoconcha</taxon>
        <taxon>Cerithioidea</taxon>
        <taxon>Batillariidae</taxon>
        <taxon>Batillaria</taxon>
    </lineage>
</organism>
<dbReference type="Proteomes" id="UP001519460">
    <property type="component" value="Unassembled WGS sequence"/>
</dbReference>